<protein>
    <recommendedName>
        <fullName evidence="4">Phage tail assembly chaperone protein, E, or 41 or 14</fullName>
    </recommendedName>
</protein>
<keyword evidence="3" id="KW-1185">Reference proteome</keyword>
<proteinExistence type="predicted"/>
<feature type="region of interest" description="Disordered" evidence="1">
    <location>
        <begin position="1"/>
        <end position="21"/>
    </location>
</feature>
<reference evidence="2 3" key="1">
    <citation type="submission" date="2017-02" db="EMBL/GenBank/DDBJ databases">
        <authorList>
            <person name="Peterson S.W."/>
        </authorList>
    </citation>
    <scope>NUCLEOTIDE SEQUENCE [LARGE SCALE GENOMIC DNA]</scope>
    <source>
        <strain evidence="2 3">ATCC 49788</strain>
    </source>
</reference>
<accession>A0A1T4W4P7</accession>
<dbReference type="STRING" id="92487.SAMN02745130_00998"/>
<name>A0A1T4W4P7_9GAMM</name>
<evidence type="ECO:0008006" key="4">
    <source>
        <dbReference type="Google" id="ProtNLM"/>
    </source>
</evidence>
<organism evidence="2 3">
    <name type="scientific">Thiothrix eikelboomii</name>
    <dbReference type="NCBI Taxonomy" id="92487"/>
    <lineage>
        <taxon>Bacteria</taxon>
        <taxon>Pseudomonadati</taxon>
        <taxon>Pseudomonadota</taxon>
        <taxon>Gammaproteobacteria</taxon>
        <taxon>Thiotrichales</taxon>
        <taxon>Thiotrichaceae</taxon>
        <taxon>Thiothrix</taxon>
    </lineage>
</organism>
<dbReference type="Proteomes" id="UP000190460">
    <property type="component" value="Unassembled WGS sequence"/>
</dbReference>
<dbReference type="AlphaFoldDB" id="A0A1T4W4P7"/>
<evidence type="ECO:0000313" key="3">
    <source>
        <dbReference type="Proteomes" id="UP000190460"/>
    </source>
</evidence>
<evidence type="ECO:0000313" key="2">
    <source>
        <dbReference type="EMBL" id="SKA72203.1"/>
    </source>
</evidence>
<sequence length="126" mass="13847">MSESEPMSVPVVDTQKEKTVSGYEGSNSYRLVDPLLHDGTPLKLDGKVIEQLYLRKLRPVECSGINLVDVGMADIGMVLEMLKRSSSPPLGDRVYDLDLPVLTEAAGVFKRFFTERRSSGSLTAVT</sequence>
<dbReference type="EMBL" id="FUYB01000003">
    <property type="protein sequence ID" value="SKA72203.1"/>
    <property type="molecule type" value="Genomic_DNA"/>
</dbReference>
<gene>
    <name evidence="2" type="ORF">SAMN02745130_00998</name>
</gene>
<evidence type="ECO:0000256" key="1">
    <source>
        <dbReference type="SAM" id="MobiDB-lite"/>
    </source>
</evidence>
<dbReference type="RefSeq" id="WP_078921483.1">
    <property type="nucleotide sequence ID" value="NZ_FUYB01000003.1"/>
</dbReference>